<sequence>MASVYNPRVADWAMMSSPLPTLAACLCYAFCAKKLGPTLMANRKPFELRNYMASGWWGHYNFSFLRHTLLCTPQEE</sequence>
<keyword evidence="2" id="KW-1185">Reference proteome</keyword>
<protein>
    <submittedName>
        <fullName evidence="1">Uncharacterized protein</fullName>
    </submittedName>
</protein>
<evidence type="ECO:0000313" key="1">
    <source>
        <dbReference type="EMBL" id="VVC93482.1"/>
    </source>
</evidence>
<accession>A0A5E4Q7D8</accession>
<reference evidence="1 2" key="1">
    <citation type="submission" date="2017-07" db="EMBL/GenBank/DDBJ databases">
        <authorList>
            <person name="Talla V."/>
            <person name="Backstrom N."/>
        </authorList>
    </citation>
    <scope>NUCLEOTIDE SEQUENCE [LARGE SCALE GENOMIC DNA]</scope>
</reference>
<dbReference type="EMBL" id="FZQP02001670">
    <property type="protein sequence ID" value="VVC93482.1"/>
    <property type="molecule type" value="Genomic_DNA"/>
</dbReference>
<gene>
    <name evidence="1" type="ORF">LSINAPIS_LOCUS5659</name>
</gene>
<dbReference type="AlphaFoldDB" id="A0A5E4Q7D8"/>
<name>A0A5E4Q7D8_9NEOP</name>
<proteinExistence type="predicted"/>
<organism evidence="1 2">
    <name type="scientific">Leptidea sinapis</name>
    <dbReference type="NCBI Taxonomy" id="189913"/>
    <lineage>
        <taxon>Eukaryota</taxon>
        <taxon>Metazoa</taxon>
        <taxon>Ecdysozoa</taxon>
        <taxon>Arthropoda</taxon>
        <taxon>Hexapoda</taxon>
        <taxon>Insecta</taxon>
        <taxon>Pterygota</taxon>
        <taxon>Neoptera</taxon>
        <taxon>Endopterygota</taxon>
        <taxon>Lepidoptera</taxon>
        <taxon>Glossata</taxon>
        <taxon>Ditrysia</taxon>
        <taxon>Papilionoidea</taxon>
        <taxon>Pieridae</taxon>
        <taxon>Dismorphiinae</taxon>
        <taxon>Leptidea</taxon>
    </lineage>
</organism>
<dbReference type="Proteomes" id="UP000324832">
    <property type="component" value="Unassembled WGS sequence"/>
</dbReference>
<evidence type="ECO:0000313" key="2">
    <source>
        <dbReference type="Proteomes" id="UP000324832"/>
    </source>
</evidence>